<evidence type="ECO:0000313" key="1">
    <source>
        <dbReference type="EMBL" id="MFC5503337.1"/>
    </source>
</evidence>
<comment type="caution">
    <text evidence="1">The sequence shown here is derived from an EMBL/GenBank/DDBJ whole genome shotgun (WGS) entry which is preliminary data.</text>
</comment>
<proteinExistence type="predicted"/>
<keyword evidence="2" id="KW-1185">Reference proteome</keyword>
<gene>
    <name evidence="1" type="ORF">ACFPJ4_13900</name>
</gene>
<dbReference type="EMBL" id="JBHSMG010000004">
    <property type="protein sequence ID" value="MFC5503337.1"/>
    <property type="molecule type" value="Genomic_DNA"/>
</dbReference>
<accession>A0ABW0NTC5</accession>
<evidence type="ECO:0000313" key="2">
    <source>
        <dbReference type="Proteomes" id="UP001596039"/>
    </source>
</evidence>
<dbReference type="Proteomes" id="UP001596039">
    <property type="component" value="Unassembled WGS sequence"/>
</dbReference>
<dbReference type="RefSeq" id="WP_386741050.1">
    <property type="nucleotide sequence ID" value="NZ_JBHSMG010000004.1"/>
</dbReference>
<name>A0ABW0NTC5_9MICO</name>
<organism evidence="1 2">
    <name type="scientific">Lysinimonas soli</name>
    <dbReference type="NCBI Taxonomy" id="1074233"/>
    <lineage>
        <taxon>Bacteria</taxon>
        <taxon>Bacillati</taxon>
        <taxon>Actinomycetota</taxon>
        <taxon>Actinomycetes</taxon>
        <taxon>Micrococcales</taxon>
        <taxon>Microbacteriaceae</taxon>
        <taxon>Lysinimonas</taxon>
    </lineage>
</organism>
<protein>
    <submittedName>
        <fullName evidence="1">Toxin</fullName>
    </submittedName>
</protein>
<sequence>MHVHAAALKHGVSADDGIQAAQHPVFISYLDDDSPARQLRLGFDSSGRLLETVVLVFDSGNELLIHAMKARTEYFDLLQ</sequence>
<reference evidence="2" key="1">
    <citation type="journal article" date="2019" name="Int. J. Syst. Evol. Microbiol.">
        <title>The Global Catalogue of Microorganisms (GCM) 10K type strain sequencing project: providing services to taxonomists for standard genome sequencing and annotation.</title>
        <authorList>
            <consortium name="The Broad Institute Genomics Platform"/>
            <consortium name="The Broad Institute Genome Sequencing Center for Infectious Disease"/>
            <person name="Wu L."/>
            <person name="Ma J."/>
        </authorList>
    </citation>
    <scope>NUCLEOTIDE SEQUENCE [LARGE SCALE GENOMIC DNA]</scope>
    <source>
        <strain evidence="2">CGMCC 4.6997</strain>
    </source>
</reference>